<protein>
    <submittedName>
        <fullName evidence="1">Uncharacterized protein</fullName>
    </submittedName>
</protein>
<dbReference type="EMBL" id="AAXW01000042">
    <property type="protein sequence ID" value="EAZ89552.1"/>
    <property type="molecule type" value="Genomic_DNA"/>
</dbReference>
<gene>
    <name evidence="1" type="ORF">CY0110_09286</name>
</gene>
<evidence type="ECO:0000313" key="1">
    <source>
        <dbReference type="EMBL" id="EAZ89552.1"/>
    </source>
</evidence>
<evidence type="ECO:0000313" key="2">
    <source>
        <dbReference type="Proteomes" id="UP000003781"/>
    </source>
</evidence>
<dbReference type="RefSeq" id="WP_008277390.1">
    <property type="nucleotide sequence ID" value="NZ_AAXW01000042.1"/>
</dbReference>
<dbReference type="eggNOG" id="ENOG5032ZPY">
    <property type="taxonomic scope" value="Bacteria"/>
</dbReference>
<name>A3IVI0_9CHRO</name>
<reference evidence="1 2" key="1">
    <citation type="submission" date="2007-03" db="EMBL/GenBank/DDBJ databases">
        <authorList>
            <person name="Stal L."/>
            <person name="Ferriera S."/>
            <person name="Johnson J."/>
            <person name="Kravitz S."/>
            <person name="Beeson K."/>
            <person name="Sutton G."/>
            <person name="Rogers Y.-H."/>
            <person name="Friedman R."/>
            <person name="Frazier M."/>
            <person name="Venter J.C."/>
        </authorList>
    </citation>
    <scope>NUCLEOTIDE SEQUENCE [LARGE SCALE GENOMIC DNA]</scope>
    <source>
        <strain evidence="1 2">CCY0110</strain>
    </source>
</reference>
<sequence>MHEIPCSHCQYFTNNYRLKCPVNPFQANTEEAINCKDYQMREY</sequence>
<accession>A3IVI0</accession>
<proteinExistence type="predicted"/>
<organism evidence="1 2">
    <name type="scientific">Crocosphaera chwakensis CCY0110</name>
    <dbReference type="NCBI Taxonomy" id="391612"/>
    <lineage>
        <taxon>Bacteria</taxon>
        <taxon>Bacillati</taxon>
        <taxon>Cyanobacteriota</taxon>
        <taxon>Cyanophyceae</taxon>
        <taxon>Oscillatoriophycideae</taxon>
        <taxon>Chroococcales</taxon>
        <taxon>Aphanothecaceae</taxon>
        <taxon>Crocosphaera</taxon>
        <taxon>Crocosphaera chwakensis</taxon>
    </lineage>
</organism>
<dbReference type="AlphaFoldDB" id="A3IVI0"/>
<keyword evidence="2" id="KW-1185">Reference proteome</keyword>
<comment type="caution">
    <text evidence="1">The sequence shown here is derived from an EMBL/GenBank/DDBJ whole genome shotgun (WGS) entry which is preliminary data.</text>
</comment>
<dbReference type="Proteomes" id="UP000003781">
    <property type="component" value="Unassembled WGS sequence"/>
</dbReference>